<evidence type="ECO:0000313" key="1">
    <source>
        <dbReference type="EMBL" id="GIP56710.1"/>
    </source>
</evidence>
<proteinExistence type="predicted"/>
<comment type="caution">
    <text evidence="1">The sequence shown here is derived from an EMBL/GenBank/DDBJ whole genome shotgun (WGS) entry which is preliminary data.</text>
</comment>
<dbReference type="EMBL" id="BOSM01000001">
    <property type="protein sequence ID" value="GIP56710.1"/>
    <property type="molecule type" value="Genomic_DNA"/>
</dbReference>
<dbReference type="Gene3D" id="3.90.1200.10">
    <property type="match status" value="1"/>
</dbReference>
<gene>
    <name evidence="1" type="ORF">J15TS10_05240</name>
</gene>
<dbReference type="InterPro" id="IPR011009">
    <property type="entry name" value="Kinase-like_dom_sf"/>
</dbReference>
<dbReference type="SUPFAM" id="SSF56112">
    <property type="entry name" value="Protein kinase-like (PK-like)"/>
    <property type="match status" value="1"/>
</dbReference>
<dbReference type="Proteomes" id="UP000681290">
    <property type="component" value="Unassembled WGS sequence"/>
</dbReference>
<organism evidence="1 2">
    <name type="scientific">Paenibacillus woosongensis</name>
    <dbReference type="NCBI Taxonomy" id="307580"/>
    <lineage>
        <taxon>Bacteria</taxon>
        <taxon>Bacillati</taxon>
        <taxon>Bacillota</taxon>
        <taxon>Bacilli</taxon>
        <taxon>Bacillales</taxon>
        <taxon>Paenibacillaceae</taxon>
        <taxon>Paenibacillus</taxon>
    </lineage>
</organism>
<evidence type="ECO:0000313" key="2">
    <source>
        <dbReference type="Proteomes" id="UP000681290"/>
    </source>
</evidence>
<reference evidence="1 2" key="1">
    <citation type="submission" date="2021-03" db="EMBL/GenBank/DDBJ databases">
        <title>Antimicrobial resistance genes in bacteria isolated from Japanese honey, and their potential for conferring macrolide and lincosamide resistance in the American foulbrood pathogen Paenibacillus larvae.</title>
        <authorList>
            <person name="Okamoto M."/>
            <person name="Kumagai M."/>
            <person name="Kanamori H."/>
            <person name="Takamatsu D."/>
        </authorList>
    </citation>
    <scope>NUCLEOTIDE SEQUENCE [LARGE SCALE GENOMIC DNA]</scope>
    <source>
        <strain evidence="1 2">J15TS10</strain>
    </source>
</reference>
<keyword evidence="2" id="KW-1185">Reference proteome</keyword>
<accession>A0ABQ4MMV8</accession>
<name>A0ABQ4MMV8_9BACL</name>
<protein>
    <submittedName>
        <fullName evidence="1">Aminoglycoside phosphotransferase</fullName>
    </submittedName>
</protein>
<sequence>MILEPTIQDINKLFRLHHIYDEIIEFVRLSGTTSGLVLRLDSIRGEKYILKYDDPFQIQLAAQFLDTYKDSVLLPKNLFASQDSTYIVYNFIEGTTHVNRGKKKDWLRIITQNLLNKYASYQGEDMWGRIGYPWQTWKEFNEISIEEAKINIGNELSIDDYSLVRSTADKLYANDLEQGEKFYLHGDTGVHNFVYHDSTLIGVIDPSPMVGPIVYDFLYAFCSSPDDMNMDTLFTAYNFLEQGRIEKSRLIEETLIQLYCRVGLSIKHHPNDLPEYKEAWAYWKQICESN</sequence>
<dbReference type="RefSeq" id="WP_244996306.1">
    <property type="nucleotide sequence ID" value="NZ_BOSM01000001.1"/>
</dbReference>